<name>A0A3M7GZ97_HORWE</name>
<reference evidence="1 2" key="1">
    <citation type="journal article" date="2018" name="BMC Genomics">
        <title>Genomic evidence for intraspecific hybridization in a clonal and extremely halotolerant yeast.</title>
        <authorList>
            <person name="Gostincar C."/>
            <person name="Stajich J.E."/>
            <person name="Zupancic J."/>
            <person name="Zalar P."/>
            <person name="Gunde-Cimerman N."/>
        </authorList>
    </citation>
    <scope>NUCLEOTIDE SEQUENCE [LARGE SCALE GENOMIC DNA]</scope>
    <source>
        <strain evidence="1 2">EXF-10513</strain>
    </source>
</reference>
<dbReference type="EMBL" id="QWIO01000156">
    <property type="protein sequence ID" value="RMZ06343.1"/>
    <property type="molecule type" value="Genomic_DNA"/>
</dbReference>
<sequence>MVTQENPAREDTNGMDQSRCLALHNAILQHGWLKSAHPCLELNPQAGQNLYPSVLTFLRAARALPLNYKMEFSTMSDVSLLPPAGTTHVSLDSIRL</sequence>
<protein>
    <submittedName>
        <fullName evidence="1">Uncharacterized protein</fullName>
    </submittedName>
</protein>
<dbReference type="AlphaFoldDB" id="A0A3M7GZ97"/>
<gene>
    <name evidence="1" type="ORF">D0864_02254</name>
</gene>
<evidence type="ECO:0000313" key="2">
    <source>
        <dbReference type="Proteomes" id="UP000269539"/>
    </source>
</evidence>
<proteinExistence type="predicted"/>
<comment type="caution">
    <text evidence="1">The sequence shown here is derived from an EMBL/GenBank/DDBJ whole genome shotgun (WGS) entry which is preliminary data.</text>
</comment>
<dbReference type="Proteomes" id="UP000269539">
    <property type="component" value="Unassembled WGS sequence"/>
</dbReference>
<organism evidence="1 2">
    <name type="scientific">Hortaea werneckii</name>
    <name type="common">Black yeast</name>
    <name type="synonym">Cladosporium werneckii</name>
    <dbReference type="NCBI Taxonomy" id="91943"/>
    <lineage>
        <taxon>Eukaryota</taxon>
        <taxon>Fungi</taxon>
        <taxon>Dikarya</taxon>
        <taxon>Ascomycota</taxon>
        <taxon>Pezizomycotina</taxon>
        <taxon>Dothideomycetes</taxon>
        <taxon>Dothideomycetidae</taxon>
        <taxon>Mycosphaerellales</taxon>
        <taxon>Teratosphaeriaceae</taxon>
        <taxon>Hortaea</taxon>
    </lineage>
</organism>
<accession>A0A3M7GZ97</accession>
<evidence type="ECO:0000313" key="1">
    <source>
        <dbReference type="EMBL" id="RMZ06343.1"/>
    </source>
</evidence>